<evidence type="ECO:0008006" key="3">
    <source>
        <dbReference type="Google" id="ProtNLM"/>
    </source>
</evidence>
<dbReference type="eggNOG" id="COG0414">
    <property type="taxonomic scope" value="Bacteria"/>
</dbReference>
<gene>
    <name evidence="1" type="ORF">HMPREF0298_0229</name>
</gene>
<reference evidence="1" key="1">
    <citation type="submission" date="2009-01" db="EMBL/GenBank/DDBJ databases">
        <authorList>
            <person name="Qin X."/>
            <person name="Bachman B."/>
            <person name="Battles P."/>
            <person name="Bell A."/>
            <person name="Bess C."/>
            <person name="Bickham C."/>
            <person name="Chaboub L."/>
            <person name="Chen D."/>
            <person name="Coyle M."/>
            <person name="Deiros D.R."/>
            <person name="Dinh H."/>
            <person name="Forbes L."/>
            <person name="Fowler G."/>
            <person name="Francisco L."/>
            <person name="Fu Q."/>
            <person name="Gubbala S."/>
            <person name="Hale W."/>
            <person name="Han Y."/>
            <person name="Hemphill L."/>
            <person name="Highlander S.K."/>
            <person name="Hirani K."/>
            <person name="Hogues M."/>
            <person name="Jackson L."/>
            <person name="Jakkamsetti A."/>
            <person name="Javaid M."/>
            <person name="Jiang H."/>
            <person name="Korchina V."/>
            <person name="Kovar C."/>
            <person name="Lara F."/>
            <person name="Lee S."/>
            <person name="Mata R."/>
            <person name="Mathew T."/>
            <person name="Moen C."/>
            <person name="Morales K."/>
            <person name="Munidasa M."/>
            <person name="Nazareth L."/>
            <person name="Ngo R."/>
            <person name="Nguyen L."/>
            <person name="Okwuonu G."/>
            <person name="Ongeri F."/>
            <person name="Patil S."/>
            <person name="Petrosino J."/>
            <person name="Pham C."/>
            <person name="Pham P."/>
            <person name="Pu L.-L."/>
            <person name="Puazo M."/>
            <person name="Raj R."/>
            <person name="Reid J."/>
            <person name="Rouhana J."/>
            <person name="Saada N."/>
            <person name="Shang Y."/>
            <person name="Simmons D."/>
            <person name="Thornton R."/>
            <person name="Warren J."/>
            <person name="Weissenberger G."/>
            <person name="Zhang J."/>
            <person name="Zhang L."/>
            <person name="Zhou C."/>
            <person name="Zhu D."/>
            <person name="Muzny D."/>
            <person name="Worley K."/>
            <person name="Gibbs R."/>
        </authorList>
    </citation>
    <scope>NUCLEOTIDE SEQUENCE [LARGE SCALE GENOMIC DNA]</scope>
    <source>
        <strain evidence="1">DSM 44291</strain>
    </source>
</reference>
<comment type="caution">
    <text evidence="1">The sequence shown here is derived from an EMBL/GenBank/DDBJ whole genome shotgun (WGS) entry which is preliminary data.</text>
</comment>
<proteinExistence type="predicted"/>
<dbReference type="HOGENOM" id="CLU_2927876_0_0_11"/>
<evidence type="ECO:0000313" key="1">
    <source>
        <dbReference type="EMBL" id="EEI17964.1"/>
    </source>
</evidence>
<dbReference type="Proteomes" id="UP000006196">
    <property type="component" value="Unassembled WGS sequence"/>
</dbReference>
<feature type="non-terminal residue" evidence="1">
    <location>
        <position position="1"/>
    </location>
</feature>
<dbReference type="EMBL" id="ACHJ01000020">
    <property type="protein sequence ID" value="EEI17964.1"/>
    <property type="molecule type" value="Genomic_DNA"/>
</dbReference>
<name>C0XP59_CORLD</name>
<organism evidence="1 2">
    <name type="scientific">Corynebacterium lipophiloflavum (strain ATCC 700352 / DSM 44291 / CCUG 37336 / JCM 10383 / DMMZ 1944)</name>
    <dbReference type="NCBI Taxonomy" id="525263"/>
    <lineage>
        <taxon>Bacteria</taxon>
        <taxon>Bacillati</taxon>
        <taxon>Actinomycetota</taxon>
        <taxon>Actinomycetes</taxon>
        <taxon>Mycobacteriales</taxon>
        <taxon>Corynebacteriaceae</taxon>
        <taxon>Corynebacterium</taxon>
    </lineage>
</organism>
<dbReference type="Gene3D" id="3.30.1300.10">
    <property type="entry name" value="Pantoate-beta-alanine ligase, C-terminal domain"/>
    <property type="match status" value="1"/>
</dbReference>
<accession>C0XP59</accession>
<keyword evidence="2" id="KW-1185">Reference proteome</keyword>
<sequence length="60" mass="5944">RGVLDAAGVSPDYLQLRSLGFGPAPAQGDARLLGAITLGGVRLIDNVGVPVGVGFKNIGG</sequence>
<dbReference type="SUPFAM" id="SSF52374">
    <property type="entry name" value="Nucleotidylyl transferase"/>
    <property type="match status" value="1"/>
</dbReference>
<dbReference type="AlphaFoldDB" id="C0XP59"/>
<evidence type="ECO:0000313" key="2">
    <source>
        <dbReference type="Proteomes" id="UP000006196"/>
    </source>
</evidence>
<protein>
    <recommendedName>
        <fullName evidence="3">Pantoate--beta-alanine ligase</fullName>
    </recommendedName>
</protein>
<dbReference type="InterPro" id="IPR042176">
    <property type="entry name" value="Pantoate_ligase_C"/>
</dbReference>